<protein>
    <submittedName>
        <fullName evidence="2">Uncharacterized protein</fullName>
    </submittedName>
</protein>
<evidence type="ECO:0000313" key="2">
    <source>
        <dbReference type="EMBL" id="SCM78177.1"/>
    </source>
</evidence>
<reference evidence="2" key="1">
    <citation type="submission" date="2016-08" db="EMBL/GenBank/DDBJ databases">
        <authorList>
            <person name="Seilhamer J.J."/>
        </authorList>
    </citation>
    <scope>NUCLEOTIDE SEQUENCE</scope>
    <source>
        <strain evidence="2">86</strain>
    </source>
</reference>
<proteinExistence type="predicted"/>
<accession>A0A212LKW7</accession>
<feature type="region of interest" description="Disordered" evidence="1">
    <location>
        <begin position="16"/>
        <end position="40"/>
    </location>
</feature>
<sequence>MIGSIGSIGESVRGQGIDKTARRASGRYVEATEGMSTGGERQLALADRRAAPQKDAHRAAIPAGNPASAPFVAQLAALGLCDAVTGERRVRRDPSLIAARADALYRDGYRRVTDLEPGFFGTAEY</sequence>
<dbReference type="RefSeq" id="WP_288197931.1">
    <property type="nucleotide sequence ID" value="NZ_LT608334.1"/>
</dbReference>
<gene>
    <name evidence="2" type="ORF">KL86PLE_60499</name>
</gene>
<dbReference type="AlphaFoldDB" id="A0A212LKW7"/>
<organism evidence="2">
    <name type="scientific">uncultured Pleomorphomonas sp</name>
    <dbReference type="NCBI Taxonomy" id="442121"/>
    <lineage>
        <taxon>Bacteria</taxon>
        <taxon>Pseudomonadati</taxon>
        <taxon>Pseudomonadota</taxon>
        <taxon>Alphaproteobacteria</taxon>
        <taxon>Hyphomicrobiales</taxon>
        <taxon>Pleomorphomonadaceae</taxon>
        <taxon>Pleomorphomonas</taxon>
        <taxon>environmental samples</taxon>
    </lineage>
</organism>
<name>A0A212LKW7_9HYPH</name>
<dbReference type="EMBL" id="FMJD01000010">
    <property type="protein sequence ID" value="SCM78177.1"/>
    <property type="molecule type" value="Genomic_DNA"/>
</dbReference>
<evidence type="ECO:0000256" key="1">
    <source>
        <dbReference type="SAM" id="MobiDB-lite"/>
    </source>
</evidence>